<dbReference type="InterPro" id="IPR003945">
    <property type="entry name" value="NU5C-like"/>
</dbReference>
<dbReference type="PANTHER" id="PTHR42829">
    <property type="entry name" value="NADH-UBIQUINONE OXIDOREDUCTASE CHAIN 5"/>
    <property type="match status" value="1"/>
</dbReference>
<organism evidence="7 8">
    <name type="scientific">Streptomyces heliomycini</name>
    <dbReference type="NCBI Taxonomy" id="284032"/>
    <lineage>
        <taxon>Bacteria</taxon>
        <taxon>Bacillati</taxon>
        <taxon>Actinomycetota</taxon>
        <taxon>Actinomycetes</taxon>
        <taxon>Kitasatosporales</taxon>
        <taxon>Streptomycetaceae</taxon>
        <taxon>Streptomyces</taxon>
    </lineage>
</organism>
<keyword evidence="8" id="KW-1185">Reference proteome</keyword>
<comment type="caution">
    <text evidence="7">The sequence shown here is derived from an EMBL/GenBank/DDBJ whole genome shotgun (WGS) entry which is preliminary data.</text>
</comment>
<dbReference type="PANTHER" id="PTHR42829:SF2">
    <property type="entry name" value="NADH-UBIQUINONE OXIDOREDUCTASE CHAIN 5"/>
    <property type="match status" value="1"/>
</dbReference>
<sequence length="159" mass="16024">MSALLWLLVGLPLGAGALLAVAGSRGNRSAPAAGVAVAVATLGAAVAAAVARPSASAPLFAGVRAGLAVDGLSAVMVLVVAAVTAAVLTFAVGESGRDENRSRFFGLMLVFAGAMLVTVTATTLPLLLMAWEIMGATSWALIGYRWRQYGRGRAAGRGW</sequence>
<evidence type="ECO:0000256" key="1">
    <source>
        <dbReference type="ARBA" id="ARBA00004141"/>
    </source>
</evidence>
<keyword evidence="3 5" id="KW-1133">Transmembrane helix</keyword>
<feature type="transmembrane region" description="Helical" evidence="5">
    <location>
        <begin position="72"/>
        <end position="92"/>
    </location>
</feature>
<keyword evidence="2 5" id="KW-0812">Transmembrane</keyword>
<feature type="transmembrane region" description="Helical" evidence="5">
    <location>
        <begin position="32"/>
        <end position="51"/>
    </location>
</feature>
<evidence type="ECO:0000256" key="4">
    <source>
        <dbReference type="ARBA" id="ARBA00023136"/>
    </source>
</evidence>
<evidence type="ECO:0000313" key="7">
    <source>
        <dbReference type="EMBL" id="MFB9351832.1"/>
    </source>
</evidence>
<evidence type="ECO:0000313" key="8">
    <source>
        <dbReference type="Proteomes" id="UP001589753"/>
    </source>
</evidence>
<gene>
    <name evidence="7" type="ORF">ACFFUA_31175</name>
</gene>
<feature type="domain" description="NADH-Ubiquinone oxidoreductase (complex I) chain 5 N-terminal" evidence="6">
    <location>
        <begin position="64"/>
        <end position="105"/>
    </location>
</feature>
<dbReference type="PRINTS" id="PR01434">
    <property type="entry name" value="NADHDHGNASE5"/>
</dbReference>
<dbReference type="Proteomes" id="UP001589753">
    <property type="component" value="Unassembled WGS sequence"/>
</dbReference>
<dbReference type="InterPro" id="IPR001516">
    <property type="entry name" value="Proton_antipo_N"/>
</dbReference>
<reference evidence="7 8" key="1">
    <citation type="submission" date="2024-09" db="EMBL/GenBank/DDBJ databases">
        <authorList>
            <person name="Sun Q."/>
            <person name="Mori K."/>
        </authorList>
    </citation>
    <scope>NUCLEOTIDE SEQUENCE [LARGE SCALE GENOMIC DNA]</scope>
    <source>
        <strain evidence="7 8">JCM 9767</strain>
    </source>
</reference>
<comment type="subcellular location">
    <subcellularLocation>
        <location evidence="1">Membrane</location>
        <topology evidence="1">Multi-pass membrane protein</topology>
    </subcellularLocation>
</comment>
<accession>A0ABV5LKT9</accession>
<evidence type="ECO:0000256" key="5">
    <source>
        <dbReference type="SAM" id="Phobius"/>
    </source>
</evidence>
<evidence type="ECO:0000256" key="2">
    <source>
        <dbReference type="ARBA" id="ARBA00022692"/>
    </source>
</evidence>
<protein>
    <submittedName>
        <fullName evidence="7">NADH-quinone oxidoreductase subunit L</fullName>
    </submittedName>
</protein>
<keyword evidence="4 5" id="KW-0472">Membrane</keyword>
<proteinExistence type="predicted"/>
<feature type="non-terminal residue" evidence="7">
    <location>
        <position position="159"/>
    </location>
</feature>
<feature type="transmembrane region" description="Helical" evidence="5">
    <location>
        <begin position="104"/>
        <end position="128"/>
    </location>
</feature>
<dbReference type="Pfam" id="PF00662">
    <property type="entry name" value="Proton_antipo_N"/>
    <property type="match status" value="1"/>
</dbReference>
<evidence type="ECO:0000259" key="6">
    <source>
        <dbReference type="Pfam" id="PF00662"/>
    </source>
</evidence>
<evidence type="ECO:0000256" key="3">
    <source>
        <dbReference type="ARBA" id="ARBA00022989"/>
    </source>
</evidence>
<name>A0ABV5LKT9_9ACTN</name>
<dbReference type="EMBL" id="JBHMDI010000139">
    <property type="protein sequence ID" value="MFB9351832.1"/>
    <property type="molecule type" value="Genomic_DNA"/>
</dbReference>